<keyword evidence="2" id="KW-1185">Reference proteome</keyword>
<reference evidence="1 2" key="1">
    <citation type="submission" date="2014-03" db="EMBL/GenBank/DDBJ databases">
        <title>Bradyrhizobium valentinum sp. nov., isolated from effective nodules of Lupinus mariae-josephae, a lupine endemic of basic-lime soils in Eastern Spain.</title>
        <authorList>
            <person name="Duran D."/>
            <person name="Rey L."/>
            <person name="Navarro A."/>
            <person name="Busquets A."/>
            <person name="Imperial J."/>
            <person name="Ruiz-Argueso T."/>
        </authorList>
    </citation>
    <scope>NUCLEOTIDE SEQUENCE [LARGE SCALE GENOMIC DNA]</scope>
    <source>
        <strain evidence="1 2">Ro19</strain>
    </source>
</reference>
<proteinExistence type="predicted"/>
<dbReference type="RefSeq" id="WP_057842047.1">
    <property type="nucleotide sequence ID" value="NZ_LLYA01000024.1"/>
</dbReference>
<comment type="caution">
    <text evidence="1">The sequence shown here is derived from an EMBL/GenBank/DDBJ whole genome shotgun (WGS) entry which is preliminary data.</text>
</comment>
<gene>
    <name evidence="1" type="ORF">CQ13_16670</name>
</gene>
<accession>A0A0R3NIB2</accession>
<dbReference type="AlphaFoldDB" id="A0A0R3NIB2"/>
<protein>
    <submittedName>
        <fullName evidence="1">Uncharacterized protein</fullName>
    </submittedName>
</protein>
<organism evidence="1 2">
    <name type="scientific">Bradyrhizobium retamae</name>
    <dbReference type="NCBI Taxonomy" id="1300035"/>
    <lineage>
        <taxon>Bacteria</taxon>
        <taxon>Pseudomonadati</taxon>
        <taxon>Pseudomonadota</taxon>
        <taxon>Alphaproteobacteria</taxon>
        <taxon>Hyphomicrobiales</taxon>
        <taxon>Nitrobacteraceae</taxon>
        <taxon>Bradyrhizobium</taxon>
    </lineage>
</organism>
<dbReference type="Proteomes" id="UP000052023">
    <property type="component" value="Unassembled WGS sequence"/>
</dbReference>
<sequence length="681" mass="77891">MDDERVQKKILETVASLARYEIDVWTQVGPGVQVMLVDAISALPPEDRVQDRDLVIAVCEAVLSPEMEGAVWNANSVTLRAGRIPINAEIIKIREKAISILFELFKAAIADGERREILSTLRRAGHTGSRTEATDDWLNLTLKNATEVVEFLLGAAGPLSYELMQTLEHVYWYKYRRARDVSRSKARVNCQEASTRLMTAIEKLRDKFNEDQTFAKFKVLVGFESIFPYQWKERDENRADNYETQKEYRAAEAAKYIEAIGEQNEAEWLALIERIASVESNDMATFPPFAQFLTQLARSKPQTAARLLGLASDKVAGFLAAILAGLHESGEDKIYQNEVERVLQRGKYLAALARHLRLSKSPNVELAKRTLQRSMEVQQDVAVAECLITAMEAKPEDVPSKEAFFEPAIEYLNRKHEYWWTRAAWLPDQASSFFASLLERQARLLMPAMIQVPKVDYYVEQILIQIAKCYPALVWDCFASRLGMNKEDSPDRYEAIPYEFHGLQNELSKDPKLAIEFGRRIFNEIPRLFRFRGGRLLSIAFPSCPPNFAEELAKLADEGTKEDVEFILAVMENYHGEETTQEVLKRIIKRFPKDESIRTSVIISLESTGIVRGEFGFADALRDKLEIARGWQTDPRPEVRAFADAHIHSLQLRIADEQQRAEERKALRELQYEQTDELKDE</sequence>
<name>A0A0R3NIB2_9BRAD</name>
<evidence type="ECO:0000313" key="2">
    <source>
        <dbReference type="Proteomes" id="UP000052023"/>
    </source>
</evidence>
<evidence type="ECO:0000313" key="1">
    <source>
        <dbReference type="EMBL" id="KRR29542.1"/>
    </source>
</evidence>
<dbReference type="OrthoDB" id="9801824at2"/>
<dbReference type="EMBL" id="LLYA01000024">
    <property type="protein sequence ID" value="KRR29542.1"/>
    <property type="molecule type" value="Genomic_DNA"/>
</dbReference>